<proteinExistence type="predicted"/>
<dbReference type="Proteomes" id="UP001142400">
    <property type="component" value="Unassembled WGS sequence"/>
</dbReference>
<keyword evidence="3" id="KW-1185">Reference proteome</keyword>
<feature type="transmembrane region" description="Helical" evidence="1">
    <location>
        <begin position="52"/>
        <end position="70"/>
    </location>
</feature>
<keyword evidence="1" id="KW-1133">Transmembrane helix</keyword>
<name>A0A9X2RVB2_STRMQ</name>
<evidence type="ECO:0000313" key="2">
    <source>
        <dbReference type="EMBL" id="MCQ8831808.1"/>
    </source>
</evidence>
<dbReference type="AlphaFoldDB" id="A0A9X2RVB2"/>
<protein>
    <submittedName>
        <fullName evidence="2">Uncharacterized protein</fullName>
    </submittedName>
</protein>
<organism evidence="2 3">
    <name type="scientific">Streptomyces malaysiensis subsp. samsunensis</name>
    <dbReference type="NCBI Taxonomy" id="459658"/>
    <lineage>
        <taxon>Bacteria</taxon>
        <taxon>Bacillati</taxon>
        <taxon>Actinomycetota</taxon>
        <taxon>Actinomycetes</taxon>
        <taxon>Kitasatosporales</taxon>
        <taxon>Streptomycetaceae</taxon>
        <taxon>Streptomyces</taxon>
        <taxon>Streptomyces violaceusniger group</taxon>
    </lineage>
</organism>
<dbReference type="EMBL" id="JANIIC010000027">
    <property type="protein sequence ID" value="MCQ8831808.1"/>
    <property type="molecule type" value="Genomic_DNA"/>
</dbReference>
<gene>
    <name evidence="2" type="ORF">NQU54_22730</name>
</gene>
<reference evidence="2" key="1">
    <citation type="submission" date="2022-06" db="EMBL/GenBank/DDBJ databases">
        <title>WGS of actinobacteria.</title>
        <authorList>
            <person name="Thawai C."/>
        </authorList>
    </citation>
    <scope>NUCLEOTIDE SEQUENCE</scope>
    <source>
        <strain evidence="2">DSM 42010</strain>
    </source>
</reference>
<sequence>MNLAEFWRSLSQDAELKVSLAQPAPYEIRWVVPVVLGVVAVLCLTAGSAASILLGVVLLLVTAGTVVWIWRESAVRAASRGAWSTLLYCRRCPNQFPPDKALAA</sequence>
<comment type="caution">
    <text evidence="2">The sequence shown here is derived from an EMBL/GenBank/DDBJ whole genome shotgun (WGS) entry which is preliminary data.</text>
</comment>
<keyword evidence="1" id="KW-0472">Membrane</keyword>
<evidence type="ECO:0000313" key="3">
    <source>
        <dbReference type="Proteomes" id="UP001142400"/>
    </source>
</evidence>
<accession>A0A9X2RVB2</accession>
<keyword evidence="1" id="KW-0812">Transmembrane</keyword>
<evidence type="ECO:0000256" key="1">
    <source>
        <dbReference type="SAM" id="Phobius"/>
    </source>
</evidence>
<dbReference type="RefSeq" id="WP_257632687.1">
    <property type="nucleotide sequence ID" value="NZ_JANIIC010000027.1"/>
</dbReference>